<evidence type="ECO:0000256" key="2">
    <source>
        <dbReference type="ARBA" id="ARBA00022723"/>
    </source>
</evidence>
<sequence>MHPLQSLFDGNRTWVQKMKAHDQTFFDRLAEQQTPEYLWIGCADSRVPATQITNMLPGSIFVHRNVANLVIHTDLNCLAVMQYAVDVLQVKHIIICGHYGCGGVKAALMHSRLGLIDNWIQHIQDVAETHATYLQNLKDERTRFDRLCELNVIEQVRNACQTTIIQGAWERGQALSVHGVIYNVADGLLRDLRVMVSSPDQLNSVYHAAVEAIYQGGAANRPSQAET</sequence>
<dbReference type="Pfam" id="PF00484">
    <property type="entry name" value="Pro_CA"/>
    <property type="match status" value="1"/>
</dbReference>
<dbReference type="EMBL" id="DSMG01000116">
    <property type="protein sequence ID" value="HDX32069.1"/>
    <property type="molecule type" value="Genomic_DNA"/>
</dbReference>
<comment type="catalytic activity">
    <reaction evidence="5 7">
        <text>hydrogencarbonate + H(+) = CO2 + H2O</text>
        <dbReference type="Rhea" id="RHEA:10748"/>
        <dbReference type="ChEBI" id="CHEBI:15377"/>
        <dbReference type="ChEBI" id="CHEBI:15378"/>
        <dbReference type="ChEBI" id="CHEBI:16526"/>
        <dbReference type="ChEBI" id="CHEBI:17544"/>
        <dbReference type="EC" id="4.2.1.1"/>
    </reaction>
</comment>
<dbReference type="PANTHER" id="PTHR11002">
    <property type="entry name" value="CARBONIC ANHYDRASE"/>
    <property type="match status" value="1"/>
</dbReference>
<feature type="binding site" evidence="6">
    <location>
        <position position="44"/>
    </location>
    <ligand>
        <name>Zn(2+)</name>
        <dbReference type="ChEBI" id="CHEBI:29105"/>
    </ligand>
</feature>
<keyword evidence="4 7" id="KW-0456">Lyase</keyword>
<dbReference type="PROSITE" id="PS00705">
    <property type="entry name" value="PROK_CO2_ANHYDRASE_2"/>
    <property type="match status" value="1"/>
</dbReference>
<comment type="function">
    <text evidence="7">Reversible hydration of carbon dioxide.</text>
</comment>
<dbReference type="GO" id="GO:0004089">
    <property type="term" value="F:carbonate dehydratase activity"/>
    <property type="evidence" value="ECO:0007669"/>
    <property type="project" value="UniProtKB-UniRule"/>
</dbReference>
<dbReference type="PANTHER" id="PTHR11002:SF76">
    <property type="entry name" value="CARBONIC ANHYDRASE"/>
    <property type="match status" value="1"/>
</dbReference>
<dbReference type="Gene3D" id="3.40.1050.10">
    <property type="entry name" value="Carbonic anhydrase"/>
    <property type="match status" value="1"/>
</dbReference>
<dbReference type="InterPro" id="IPR036874">
    <property type="entry name" value="Carbonic_anhydrase_sf"/>
</dbReference>
<dbReference type="SMART" id="SM00947">
    <property type="entry name" value="Pro_CA"/>
    <property type="match status" value="1"/>
</dbReference>
<comment type="similarity">
    <text evidence="1 7">Belongs to the beta-class carbonic anhydrase family.</text>
</comment>
<dbReference type="GO" id="GO:0015976">
    <property type="term" value="P:carbon utilization"/>
    <property type="evidence" value="ECO:0007669"/>
    <property type="project" value="InterPro"/>
</dbReference>
<feature type="binding site" evidence="6">
    <location>
        <position position="42"/>
    </location>
    <ligand>
        <name>Zn(2+)</name>
        <dbReference type="ChEBI" id="CHEBI:29105"/>
    </ligand>
</feature>
<dbReference type="InterPro" id="IPR015892">
    <property type="entry name" value="Carbonic_anhydrase_CS"/>
</dbReference>
<dbReference type="InterPro" id="IPR001765">
    <property type="entry name" value="Carbonic_anhydrase"/>
</dbReference>
<evidence type="ECO:0000256" key="5">
    <source>
        <dbReference type="ARBA" id="ARBA00048348"/>
    </source>
</evidence>
<organism evidence="8">
    <name type="scientific">Caldilinea aerophila</name>
    <dbReference type="NCBI Taxonomy" id="133453"/>
    <lineage>
        <taxon>Bacteria</taxon>
        <taxon>Bacillati</taxon>
        <taxon>Chloroflexota</taxon>
        <taxon>Caldilineae</taxon>
        <taxon>Caldilineales</taxon>
        <taxon>Caldilineaceae</taxon>
        <taxon>Caldilinea</taxon>
    </lineage>
</organism>
<protein>
    <recommendedName>
        <fullName evidence="7">Carbonic anhydrase</fullName>
        <ecNumber evidence="7">4.2.1.1</ecNumber>
    </recommendedName>
    <alternativeName>
        <fullName evidence="7">Carbonate dehydratase</fullName>
    </alternativeName>
</protein>
<comment type="caution">
    <text evidence="8">The sequence shown here is derived from an EMBL/GenBank/DDBJ whole genome shotgun (WGS) entry which is preliminary data.</text>
</comment>
<feature type="binding site" evidence="6">
    <location>
        <position position="101"/>
    </location>
    <ligand>
        <name>Zn(2+)</name>
        <dbReference type="ChEBI" id="CHEBI:29105"/>
    </ligand>
</feature>
<dbReference type="GO" id="GO:0008270">
    <property type="term" value="F:zinc ion binding"/>
    <property type="evidence" value="ECO:0007669"/>
    <property type="project" value="UniProtKB-UniRule"/>
</dbReference>
<evidence type="ECO:0000313" key="8">
    <source>
        <dbReference type="EMBL" id="HDX32069.1"/>
    </source>
</evidence>
<comment type="cofactor">
    <cofactor evidence="6">
        <name>Zn(2+)</name>
        <dbReference type="ChEBI" id="CHEBI:29105"/>
    </cofactor>
    <text evidence="6">Binds 1 zinc ion per subunit.</text>
</comment>
<proteinExistence type="inferred from homology"/>
<keyword evidence="2 6" id="KW-0479">Metal-binding</keyword>
<reference evidence="8" key="1">
    <citation type="journal article" date="2020" name="mSystems">
        <title>Genome- and Community-Level Interaction Insights into Carbon Utilization and Element Cycling Functions of Hydrothermarchaeota in Hydrothermal Sediment.</title>
        <authorList>
            <person name="Zhou Z."/>
            <person name="Liu Y."/>
            <person name="Xu W."/>
            <person name="Pan J."/>
            <person name="Luo Z.H."/>
            <person name="Li M."/>
        </authorList>
    </citation>
    <scope>NUCLEOTIDE SEQUENCE [LARGE SCALE GENOMIC DNA]</scope>
    <source>
        <strain evidence="8">SpSt-289</strain>
    </source>
</reference>
<evidence type="ECO:0000256" key="3">
    <source>
        <dbReference type="ARBA" id="ARBA00022833"/>
    </source>
</evidence>
<gene>
    <name evidence="8" type="ORF">ENQ20_11355</name>
</gene>
<dbReference type="CDD" id="cd00883">
    <property type="entry name" value="beta_CA_cladeA"/>
    <property type="match status" value="1"/>
</dbReference>
<accession>A0A7C1K0H2</accession>
<evidence type="ECO:0000256" key="7">
    <source>
        <dbReference type="RuleBase" id="RU003956"/>
    </source>
</evidence>
<dbReference type="AlphaFoldDB" id="A0A7C1K0H2"/>
<dbReference type="NCBIfam" id="NF007756">
    <property type="entry name" value="PRK10437.1"/>
    <property type="match status" value="1"/>
</dbReference>
<dbReference type="SUPFAM" id="SSF53056">
    <property type="entry name" value="beta-carbonic anhydrase, cab"/>
    <property type="match status" value="1"/>
</dbReference>
<evidence type="ECO:0000256" key="4">
    <source>
        <dbReference type="ARBA" id="ARBA00023239"/>
    </source>
</evidence>
<evidence type="ECO:0000256" key="6">
    <source>
        <dbReference type="PIRSR" id="PIRSR601765-1"/>
    </source>
</evidence>
<dbReference type="PROSITE" id="PS00704">
    <property type="entry name" value="PROK_CO2_ANHYDRASE_1"/>
    <property type="match status" value="1"/>
</dbReference>
<dbReference type="FunFam" id="3.40.1050.10:FF:000001">
    <property type="entry name" value="Carbonic anhydrase"/>
    <property type="match status" value="1"/>
</dbReference>
<keyword evidence="3 6" id="KW-0862">Zinc</keyword>
<evidence type="ECO:0000256" key="1">
    <source>
        <dbReference type="ARBA" id="ARBA00006217"/>
    </source>
</evidence>
<name>A0A7C1K0H2_9CHLR</name>
<dbReference type="EC" id="4.2.1.1" evidence="7"/>
<feature type="binding site" evidence="6">
    <location>
        <position position="98"/>
    </location>
    <ligand>
        <name>Zn(2+)</name>
        <dbReference type="ChEBI" id="CHEBI:29105"/>
    </ligand>
</feature>